<dbReference type="GO" id="GO:0006417">
    <property type="term" value="P:regulation of translation"/>
    <property type="evidence" value="ECO:0007669"/>
    <property type="project" value="UniProtKB-KW"/>
</dbReference>
<evidence type="ECO:0000313" key="7">
    <source>
        <dbReference type="Proteomes" id="UP000272781"/>
    </source>
</evidence>
<keyword evidence="4" id="KW-0143">Chaperone</keyword>
<dbReference type="Proteomes" id="UP000272781">
    <property type="component" value="Unassembled WGS sequence"/>
</dbReference>
<evidence type="ECO:0000313" key="8">
    <source>
        <dbReference type="Proteomes" id="UP000298805"/>
    </source>
</evidence>
<dbReference type="SUPFAM" id="SSF141457">
    <property type="entry name" value="BH3618-like"/>
    <property type="match status" value="1"/>
</dbReference>
<gene>
    <name evidence="5" type="ORF">C6V80_04685</name>
    <name evidence="6" type="ORF">EDC58_0492</name>
</gene>
<dbReference type="AlphaFoldDB" id="A0AAJ4REA3"/>
<evidence type="ECO:0000313" key="5">
    <source>
        <dbReference type="EMBL" id="QCI28277.1"/>
    </source>
</evidence>
<organism evidence="6 7">
    <name type="scientific">Caminibacter pacificus</name>
    <dbReference type="NCBI Taxonomy" id="1424653"/>
    <lineage>
        <taxon>Bacteria</taxon>
        <taxon>Pseudomonadati</taxon>
        <taxon>Campylobacterota</taxon>
        <taxon>Epsilonproteobacteria</taxon>
        <taxon>Nautiliales</taxon>
        <taxon>Nautiliaceae</taxon>
        <taxon>Caminibacter</taxon>
    </lineage>
</organism>
<keyword evidence="3" id="KW-0810">Translation regulation</keyword>
<dbReference type="PANTHER" id="PTHR39190:SF1">
    <property type="entry name" value="FLAGELLAR ASSEMBLY FACTOR FLIW"/>
    <property type="match status" value="1"/>
</dbReference>
<accession>A0AAJ4REA3</accession>
<dbReference type="InterPro" id="IPR003775">
    <property type="entry name" value="Flagellar_assembly_factor_FliW"/>
</dbReference>
<keyword evidence="6" id="KW-0282">Flagellum</keyword>
<dbReference type="PANTHER" id="PTHR39190">
    <property type="entry name" value="FLAGELLAR ASSEMBLY FACTOR FLIW"/>
    <property type="match status" value="1"/>
</dbReference>
<protein>
    <submittedName>
        <fullName evidence="6">Flagellar assembly factor FliW</fullName>
    </submittedName>
</protein>
<keyword evidence="1" id="KW-0963">Cytoplasm</keyword>
<dbReference type="InterPro" id="IPR024046">
    <property type="entry name" value="Flagellar_assmbl_FliW_dom_sf"/>
</dbReference>
<name>A0AAJ4REA3_9BACT</name>
<dbReference type="Proteomes" id="UP000298805">
    <property type="component" value="Chromosome"/>
</dbReference>
<dbReference type="RefSeq" id="WP_123351908.1">
    <property type="nucleotide sequence ID" value="NZ_CP027432.2"/>
</dbReference>
<proteinExistence type="predicted"/>
<reference evidence="5" key="3">
    <citation type="submission" date="2019-06" db="EMBL/GenBank/DDBJ databases">
        <title>A comparative analysis of the Nautiliaceae.</title>
        <authorList>
            <person name="Grosche A."/>
            <person name="Smedile F."/>
            <person name="Vetriani C."/>
        </authorList>
    </citation>
    <scope>NUCLEOTIDE SEQUENCE</scope>
    <source>
        <strain evidence="5">TB6</strain>
    </source>
</reference>
<reference evidence="8" key="1">
    <citation type="submission" date="2018-03" db="EMBL/GenBank/DDBJ databases">
        <title>A comparative analysis of the Nautiliaceae.</title>
        <authorList>
            <person name="Grosche A."/>
            <person name="Smedile F."/>
            <person name="Vetriani C."/>
        </authorList>
    </citation>
    <scope>NUCLEOTIDE SEQUENCE [LARGE SCALE GENOMIC DNA]</scope>
    <source>
        <strain evidence="8">TB6</strain>
    </source>
</reference>
<evidence type="ECO:0000256" key="3">
    <source>
        <dbReference type="ARBA" id="ARBA00022845"/>
    </source>
</evidence>
<reference evidence="6 7" key="2">
    <citation type="submission" date="2018-11" db="EMBL/GenBank/DDBJ databases">
        <title>Genomic Encyclopedia of Type Strains, Phase IV (KMG-IV): sequencing the most valuable type-strain genomes for metagenomic binning, comparative biology and taxonomic classification.</title>
        <authorList>
            <person name="Goeker M."/>
        </authorList>
    </citation>
    <scope>NUCLEOTIDE SEQUENCE [LARGE SCALE GENOMIC DNA]</scope>
    <source>
        <strain evidence="6 7">DSM 27783</strain>
    </source>
</reference>
<sequence length="119" mass="13856">MYKIKKPIPGFENFNEATFQLIDESFALLKINDYIFTLVNPFALDKNYSFEIPADVKVLLDIDEKNPPLVYCNLVRQEPFKDSIVNFKAPILLNPKNHTLAQVILEDYDYAPIKDFIKK</sequence>
<evidence type="ECO:0000256" key="4">
    <source>
        <dbReference type="ARBA" id="ARBA00023186"/>
    </source>
</evidence>
<dbReference type="EMBL" id="RJVK01000001">
    <property type="protein sequence ID" value="ROR41009.1"/>
    <property type="molecule type" value="Genomic_DNA"/>
</dbReference>
<dbReference type="GO" id="GO:0044780">
    <property type="term" value="P:bacterial-type flagellum assembly"/>
    <property type="evidence" value="ECO:0007669"/>
    <property type="project" value="InterPro"/>
</dbReference>
<keyword evidence="2" id="KW-1005">Bacterial flagellum biogenesis</keyword>
<dbReference type="EMBL" id="CP027432">
    <property type="protein sequence ID" value="QCI28277.1"/>
    <property type="molecule type" value="Genomic_DNA"/>
</dbReference>
<keyword evidence="6" id="KW-0966">Cell projection</keyword>
<dbReference type="Pfam" id="PF02623">
    <property type="entry name" value="FliW"/>
    <property type="match status" value="1"/>
</dbReference>
<evidence type="ECO:0000256" key="1">
    <source>
        <dbReference type="ARBA" id="ARBA00022490"/>
    </source>
</evidence>
<keyword evidence="8" id="KW-1185">Reference proteome</keyword>
<keyword evidence="6" id="KW-0969">Cilium</keyword>
<evidence type="ECO:0000256" key="2">
    <source>
        <dbReference type="ARBA" id="ARBA00022795"/>
    </source>
</evidence>
<evidence type="ECO:0000313" key="6">
    <source>
        <dbReference type="EMBL" id="ROR41009.1"/>
    </source>
</evidence>
<dbReference type="Gene3D" id="2.30.290.10">
    <property type="entry name" value="BH3618-like"/>
    <property type="match status" value="1"/>
</dbReference>